<comment type="subcellular location">
    <subcellularLocation>
        <location evidence="1">Lysosome membrane</location>
    </subcellularLocation>
</comment>
<reference evidence="7" key="1">
    <citation type="submission" date="2025-08" db="UniProtKB">
        <authorList>
            <consortium name="RefSeq"/>
        </authorList>
    </citation>
    <scope>IDENTIFICATION</scope>
</reference>
<sequence>METKSLQQQQSERNLDAKIRLSGKIQRNIDDVASFGKQLLKGAKATEVLIHTLENFAILEHSVANCDASLKKMQLLATHLHLQQEAIEKSAQVIDEVRDHARALVHPRIPSLSSV</sequence>
<evidence type="ECO:0000313" key="7">
    <source>
        <dbReference type="RefSeq" id="XP_014676413.1"/>
    </source>
</evidence>
<dbReference type="Pfam" id="PF16088">
    <property type="entry name" value="BORCS7"/>
    <property type="match status" value="1"/>
</dbReference>
<gene>
    <name evidence="7" type="primary">LOC106816349</name>
</gene>
<organism evidence="6 7">
    <name type="scientific">Priapulus caudatus</name>
    <name type="common">Priapulid worm</name>
    <dbReference type="NCBI Taxonomy" id="37621"/>
    <lineage>
        <taxon>Eukaryota</taxon>
        <taxon>Metazoa</taxon>
        <taxon>Ecdysozoa</taxon>
        <taxon>Scalidophora</taxon>
        <taxon>Priapulida</taxon>
        <taxon>Priapulimorpha</taxon>
        <taxon>Priapulimorphida</taxon>
        <taxon>Priapulidae</taxon>
        <taxon>Priapulus</taxon>
    </lineage>
</organism>
<proteinExistence type="inferred from homology"/>
<keyword evidence="5" id="KW-0458">Lysosome</keyword>
<keyword evidence="4" id="KW-0472">Membrane</keyword>
<dbReference type="GeneID" id="106816349"/>
<evidence type="ECO:0000256" key="1">
    <source>
        <dbReference type="ARBA" id="ARBA00004656"/>
    </source>
</evidence>
<evidence type="ECO:0000256" key="3">
    <source>
        <dbReference type="ARBA" id="ARBA00022295"/>
    </source>
</evidence>
<dbReference type="PANTHER" id="PTHR31397:SF1">
    <property type="entry name" value="BLOC-1-RELATED COMPLEX SUBUNIT 7"/>
    <property type="match status" value="1"/>
</dbReference>
<protein>
    <recommendedName>
        <fullName evidence="3">BLOC-1-related complex subunit 7</fullName>
    </recommendedName>
</protein>
<keyword evidence="6" id="KW-1185">Reference proteome</keyword>
<evidence type="ECO:0000256" key="2">
    <source>
        <dbReference type="ARBA" id="ARBA00005433"/>
    </source>
</evidence>
<comment type="similarity">
    <text evidence="2">Belongs to the BORCS7 family.</text>
</comment>
<evidence type="ECO:0000313" key="6">
    <source>
        <dbReference type="Proteomes" id="UP000695022"/>
    </source>
</evidence>
<evidence type="ECO:0000256" key="5">
    <source>
        <dbReference type="ARBA" id="ARBA00023228"/>
    </source>
</evidence>
<dbReference type="RefSeq" id="XP_014676413.1">
    <property type="nucleotide sequence ID" value="XM_014820927.1"/>
</dbReference>
<dbReference type="Proteomes" id="UP000695022">
    <property type="component" value="Unplaced"/>
</dbReference>
<name>A0ABM1EW42_PRICU</name>
<dbReference type="InterPro" id="IPR032143">
    <property type="entry name" value="BORCS7"/>
</dbReference>
<evidence type="ECO:0000256" key="4">
    <source>
        <dbReference type="ARBA" id="ARBA00023136"/>
    </source>
</evidence>
<accession>A0ABM1EW42</accession>
<dbReference type="PANTHER" id="PTHR31397">
    <property type="entry name" value="BLOC-1-RELATED COMPLEX SUBUNIT 7 BORSC7"/>
    <property type="match status" value="1"/>
</dbReference>